<sequence length="69" mass="7649">ILEKTVMHSSCKAVNGMDLSSKKTPWCRRASTGTRLSKLSPAHTKSMYKRIASPNSHRTVLTPLLFTSC</sequence>
<feature type="non-terminal residue" evidence="1">
    <location>
        <position position="69"/>
    </location>
</feature>
<reference evidence="1" key="2">
    <citation type="submission" date="2013-05" db="EMBL/GenBank/DDBJ databases">
        <authorList>
            <person name="Carter J.-M."/>
            <person name="Baker S.C."/>
            <person name="Pink R."/>
            <person name="Carter D.R.F."/>
            <person name="Collins A."/>
            <person name="Tomlin J."/>
            <person name="Gibbs M."/>
            <person name="Breuker C.J."/>
        </authorList>
    </citation>
    <scope>NUCLEOTIDE SEQUENCE</scope>
    <source>
        <tissue evidence="1">Ovary</tissue>
    </source>
</reference>
<organism evidence="1">
    <name type="scientific">Pararge aegeria</name>
    <name type="common">speckled wood butterfly</name>
    <dbReference type="NCBI Taxonomy" id="116150"/>
    <lineage>
        <taxon>Eukaryota</taxon>
        <taxon>Metazoa</taxon>
        <taxon>Ecdysozoa</taxon>
        <taxon>Arthropoda</taxon>
        <taxon>Hexapoda</taxon>
        <taxon>Insecta</taxon>
        <taxon>Pterygota</taxon>
        <taxon>Neoptera</taxon>
        <taxon>Endopterygota</taxon>
        <taxon>Lepidoptera</taxon>
        <taxon>Glossata</taxon>
        <taxon>Ditrysia</taxon>
        <taxon>Papilionoidea</taxon>
        <taxon>Nymphalidae</taxon>
        <taxon>Satyrinae</taxon>
        <taxon>Satyrini</taxon>
        <taxon>Parargina</taxon>
        <taxon>Pararge</taxon>
    </lineage>
</organism>
<proteinExistence type="predicted"/>
<dbReference type="AlphaFoldDB" id="S4P4P7"/>
<feature type="non-terminal residue" evidence="1">
    <location>
        <position position="1"/>
    </location>
</feature>
<accession>S4P4P7</accession>
<dbReference type="EMBL" id="GAIX01011110">
    <property type="protein sequence ID" value="JAA81450.1"/>
    <property type="molecule type" value="Transcribed_RNA"/>
</dbReference>
<reference evidence="1" key="1">
    <citation type="journal article" date="2013" name="BMC Genomics">
        <title>Unscrambling butterfly oogenesis.</title>
        <authorList>
            <person name="Carter J.M."/>
            <person name="Baker S.C."/>
            <person name="Pink R."/>
            <person name="Carter D.R."/>
            <person name="Collins A."/>
            <person name="Tomlin J."/>
            <person name="Gibbs M."/>
            <person name="Breuker C.J."/>
        </authorList>
    </citation>
    <scope>NUCLEOTIDE SEQUENCE</scope>
    <source>
        <tissue evidence="1">Ovary</tissue>
    </source>
</reference>
<evidence type="ECO:0000313" key="1">
    <source>
        <dbReference type="EMBL" id="JAA81450.1"/>
    </source>
</evidence>
<protein>
    <submittedName>
        <fullName evidence="1">Uncharacterized protein</fullName>
    </submittedName>
</protein>
<name>S4P4P7_9NEOP</name>